<dbReference type="Pfam" id="PF13731">
    <property type="entry name" value="WxL"/>
    <property type="match status" value="1"/>
</dbReference>
<name>A0ABW4J898_9LACO</name>
<dbReference type="RefSeq" id="WP_125714512.1">
    <property type="nucleotide sequence ID" value="NZ_JBHTOP010000022.1"/>
</dbReference>
<dbReference type="EMBL" id="JBHTOP010000022">
    <property type="protein sequence ID" value="MFD1671826.1"/>
    <property type="molecule type" value="Genomic_DNA"/>
</dbReference>
<comment type="caution">
    <text evidence="3">The sequence shown here is derived from an EMBL/GenBank/DDBJ whole genome shotgun (WGS) entry which is preliminary data.</text>
</comment>
<evidence type="ECO:0000256" key="1">
    <source>
        <dbReference type="SAM" id="SignalP"/>
    </source>
</evidence>
<sequence>MRKWLMAFASLILLMTTGVAMLNGQKASAAVADTATSTATVEFTSGVSLLAAPNFDFGVNKINPMDTTFDLVSDQDDSTYGRSLVVKNDGGYEGWTVSAQYDTDNGSFTYENSDKIADSQMNWNDVQIQELQSDGTWKDISGYGTITAQTIKQGISTSVFSTDSSEVGTYRLNFPNKNSASLNVPGESQKVGTATTDMTWTLVAGPTS</sequence>
<feature type="chain" id="PRO_5046912359" evidence="1">
    <location>
        <begin position="21"/>
        <end position="208"/>
    </location>
</feature>
<dbReference type="InterPro" id="IPR027994">
    <property type="entry name" value="WxL_dom"/>
</dbReference>
<protein>
    <submittedName>
        <fullName evidence="3">WxL domain-containing protein</fullName>
    </submittedName>
</protein>
<organism evidence="3 4">
    <name type="scientific">Agrilactobacillus yilanensis</name>
    <dbReference type="NCBI Taxonomy" id="2485997"/>
    <lineage>
        <taxon>Bacteria</taxon>
        <taxon>Bacillati</taxon>
        <taxon>Bacillota</taxon>
        <taxon>Bacilli</taxon>
        <taxon>Lactobacillales</taxon>
        <taxon>Lactobacillaceae</taxon>
        <taxon>Agrilactobacillus</taxon>
    </lineage>
</organism>
<evidence type="ECO:0000313" key="3">
    <source>
        <dbReference type="EMBL" id="MFD1671826.1"/>
    </source>
</evidence>
<proteinExistence type="predicted"/>
<feature type="domain" description="WxL" evidence="2">
    <location>
        <begin position="45"/>
        <end position="206"/>
    </location>
</feature>
<gene>
    <name evidence="3" type="ORF">ACFQ5M_06960</name>
</gene>
<evidence type="ECO:0000313" key="4">
    <source>
        <dbReference type="Proteomes" id="UP001597267"/>
    </source>
</evidence>
<accession>A0ABW4J898</accession>
<keyword evidence="4" id="KW-1185">Reference proteome</keyword>
<feature type="signal peptide" evidence="1">
    <location>
        <begin position="1"/>
        <end position="20"/>
    </location>
</feature>
<keyword evidence="1" id="KW-0732">Signal</keyword>
<evidence type="ECO:0000259" key="2">
    <source>
        <dbReference type="Pfam" id="PF13731"/>
    </source>
</evidence>
<dbReference type="Proteomes" id="UP001597267">
    <property type="component" value="Unassembled WGS sequence"/>
</dbReference>
<reference evidence="4" key="1">
    <citation type="journal article" date="2019" name="Int. J. Syst. Evol. Microbiol.">
        <title>The Global Catalogue of Microorganisms (GCM) 10K type strain sequencing project: providing services to taxonomists for standard genome sequencing and annotation.</title>
        <authorList>
            <consortium name="The Broad Institute Genomics Platform"/>
            <consortium name="The Broad Institute Genome Sequencing Center for Infectious Disease"/>
            <person name="Wu L."/>
            <person name="Ma J."/>
        </authorList>
    </citation>
    <scope>NUCLEOTIDE SEQUENCE [LARGE SCALE GENOMIC DNA]</scope>
    <source>
        <strain evidence="4">CCM 8896</strain>
    </source>
</reference>